<dbReference type="EMBL" id="JARKIE010000060">
    <property type="protein sequence ID" value="KAJ7691124.1"/>
    <property type="molecule type" value="Genomic_DNA"/>
</dbReference>
<feature type="transmembrane region" description="Helical" evidence="1">
    <location>
        <begin position="6"/>
        <end position="27"/>
    </location>
</feature>
<protein>
    <submittedName>
        <fullName evidence="2">Uncharacterized protein</fullName>
    </submittedName>
</protein>
<evidence type="ECO:0000256" key="1">
    <source>
        <dbReference type="SAM" id="Phobius"/>
    </source>
</evidence>
<proteinExistence type="predicted"/>
<accession>A0AAD7GHG8</accession>
<keyword evidence="3" id="KW-1185">Reference proteome</keyword>
<sequence>MSAPSPPLIFAFSNVFFLMMIPSITLLTQIKAIGPIIPILSGTSRDMISTTATSKSRTVY</sequence>
<dbReference type="Proteomes" id="UP001221757">
    <property type="component" value="Unassembled WGS sequence"/>
</dbReference>
<keyword evidence="1" id="KW-1133">Transmembrane helix</keyword>
<name>A0AAD7GHG8_MYCRO</name>
<dbReference type="AlphaFoldDB" id="A0AAD7GHG8"/>
<comment type="caution">
    <text evidence="2">The sequence shown here is derived from an EMBL/GenBank/DDBJ whole genome shotgun (WGS) entry which is preliminary data.</text>
</comment>
<gene>
    <name evidence="2" type="ORF">B0H17DRAFT_1201235</name>
</gene>
<evidence type="ECO:0000313" key="2">
    <source>
        <dbReference type="EMBL" id="KAJ7691124.1"/>
    </source>
</evidence>
<keyword evidence="1" id="KW-0812">Transmembrane</keyword>
<keyword evidence="1" id="KW-0472">Membrane</keyword>
<evidence type="ECO:0000313" key="3">
    <source>
        <dbReference type="Proteomes" id="UP001221757"/>
    </source>
</evidence>
<reference evidence="2" key="1">
    <citation type="submission" date="2023-03" db="EMBL/GenBank/DDBJ databases">
        <title>Massive genome expansion in bonnet fungi (Mycena s.s.) driven by repeated elements and novel gene families across ecological guilds.</title>
        <authorList>
            <consortium name="Lawrence Berkeley National Laboratory"/>
            <person name="Harder C.B."/>
            <person name="Miyauchi S."/>
            <person name="Viragh M."/>
            <person name="Kuo A."/>
            <person name="Thoen E."/>
            <person name="Andreopoulos B."/>
            <person name="Lu D."/>
            <person name="Skrede I."/>
            <person name="Drula E."/>
            <person name="Henrissat B."/>
            <person name="Morin E."/>
            <person name="Kohler A."/>
            <person name="Barry K."/>
            <person name="LaButti K."/>
            <person name="Morin E."/>
            <person name="Salamov A."/>
            <person name="Lipzen A."/>
            <person name="Mereny Z."/>
            <person name="Hegedus B."/>
            <person name="Baldrian P."/>
            <person name="Stursova M."/>
            <person name="Weitz H."/>
            <person name="Taylor A."/>
            <person name="Grigoriev I.V."/>
            <person name="Nagy L.G."/>
            <person name="Martin F."/>
            <person name="Kauserud H."/>
        </authorList>
    </citation>
    <scope>NUCLEOTIDE SEQUENCE</scope>
    <source>
        <strain evidence="2">CBHHK067</strain>
    </source>
</reference>
<organism evidence="2 3">
    <name type="scientific">Mycena rosella</name>
    <name type="common">Pink bonnet</name>
    <name type="synonym">Agaricus rosellus</name>
    <dbReference type="NCBI Taxonomy" id="1033263"/>
    <lineage>
        <taxon>Eukaryota</taxon>
        <taxon>Fungi</taxon>
        <taxon>Dikarya</taxon>
        <taxon>Basidiomycota</taxon>
        <taxon>Agaricomycotina</taxon>
        <taxon>Agaricomycetes</taxon>
        <taxon>Agaricomycetidae</taxon>
        <taxon>Agaricales</taxon>
        <taxon>Marasmiineae</taxon>
        <taxon>Mycenaceae</taxon>
        <taxon>Mycena</taxon>
    </lineage>
</organism>